<keyword evidence="2" id="KW-1133">Transmembrane helix</keyword>
<organism evidence="4 5">
    <name type="scientific">Punica granatum</name>
    <name type="common">Pomegranate</name>
    <dbReference type="NCBI Taxonomy" id="22663"/>
    <lineage>
        <taxon>Eukaryota</taxon>
        <taxon>Viridiplantae</taxon>
        <taxon>Streptophyta</taxon>
        <taxon>Embryophyta</taxon>
        <taxon>Tracheophyta</taxon>
        <taxon>Spermatophyta</taxon>
        <taxon>Magnoliopsida</taxon>
        <taxon>eudicotyledons</taxon>
        <taxon>Gunneridae</taxon>
        <taxon>Pentapetalae</taxon>
        <taxon>rosids</taxon>
        <taxon>malvids</taxon>
        <taxon>Myrtales</taxon>
        <taxon>Lythraceae</taxon>
        <taxon>Punica</taxon>
    </lineage>
</organism>
<dbReference type="AlphaFoldDB" id="A0A218X6B7"/>
<evidence type="ECO:0000313" key="4">
    <source>
        <dbReference type="EMBL" id="OWM80051.1"/>
    </source>
</evidence>
<feature type="transmembrane region" description="Helical" evidence="2">
    <location>
        <begin position="414"/>
        <end position="435"/>
    </location>
</feature>
<feature type="compositionally biased region" description="Low complexity" evidence="1">
    <location>
        <begin position="198"/>
        <end position="208"/>
    </location>
</feature>
<dbReference type="InterPro" id="IPR027417">
    <property type="entry name" value="P-loop_NTPase"/>
</dbReference>
<keyword evidence="2" id="KW-0472">Membrane</keyword>
<dbReference type="GO" id="GO:0003924">
    <property type="term" value="F:GTPase activity"/>
    <property type="evidence" value="ECO:0007669"/>
    <property type="project" value="InterPro"/>
</dbReference>
<name>A0A218X6B7_PUNGR</name>
<dbReference type="SUPFAM" id="SSF52540">
    <property type="entry name" value="P-loop containing nucleoside triphosphate hydrolases"/>
    <property type="match status" value="1"/>
</dbReference>
<comment type="caution">
    <text evidence="4">The sequence shown here is derived from an EMBL/GenBank/DDBJ whole genome shotgun (WGS) entry which is preliminary data.</text>
</comment>
<protein>
    <recommendedName>
        <fullName evidence="3">Tr-type G domain-containing protein</fullName>
    </recommendedName>
</protein>
<reference evidence="5" key="1">
    <citation type="journal article" date="2017" name="Plant J.">
        <title>The pomegranate (Punica granatum L.) genome and the genomics of punicalagin biosynthesis.</title>
        <authorList>
            <person name="Qin G."/>
            <person name="Xu C."/>
            <person name="Ming R."/>
            <person name="Tang H."/>
            <person name="Guyot R."/>
            <person name="Kramer E.M."/>
            <person name="Hu Y."/>
            <person name="Yi X."/>
            <person name="Qi Y."/>
            <person name="Xu X."/>
            <person name="Gao Z."/>
            <person name="Pan H."/>
            <person name="Jian J."/>
            <person name="Tian Y."/>
            <person name="Yue Z."/>
            <person name="Xu Y."/>
        </authorList>
    </citation>
    <scope>NUCLEOTIDE SEQUENCE [LARGE SCALE GENOMIC DNA]</scope>
    <source>
        <strain evidence="5">cv. Dabenzi</strain>
    </source>
</reference>
<keyword evidence="2" id="KW-0812">Transmembrane</keyword>
<gene>
    <name evidence="4" type="ORF">CDL15_Pgr010029</name>
</gene>
<sequence length="450" mass="48042">MADYDTRKIRNICILAHVDHGKTTLADHLIAASGGGVLHPKLAGKLRFMDYLDEEQRRAITMKSSSIGLHYKDYSIKLSDSRGASSPPSCDLVDLRCCRIRRTSVMSMLRGFSAAGISVDLLCSLLNLLAVFCIVSLSDASVSSQAIPDIPLRANIPTHRTWKKHVSPLRAPEPGFVISPAHPPHYGPLITSGHPPASSRLSRPSMKSSTLVPPPVGMQVIAPSQYVPGAVPGAPLVAASPIAARPHQPTAKPSAASDGESHSNLVFIIGIAAGIAIDALFTVGGTAKMSAAFWYPVNGNPWHGSGHFFFNCDWVSMDISSGKSLLTKTASSGSSWDAAGFVKTVHMLQMDAQFTVGGAAEMFAAFWYPVNGNPWHGSGHFSINYDWVSMDISSGKSLLTKIASLGSLWDAASAFSLLFSVISLCLSVFIAYRIFGPKSAQYMPMEISLG</sequence>
<evidence type="ECO:0000313" key="5">
    <source>
        <dbReference type="Proteomes" id="UP000197138"/>
    </source>
</evidence>
<dbReference type="InterPro" id="IPR000795">
    <property type="entry name" value="T_Tr_GTP-bd_dom"/>
</dbReference>
<dbReference type="Proteomes" id="UP000197138">
    <property type="component" value="Unassembled WGS sequence"/>
</dbReference>
<evidence type="ECO:0000259" key="3">
    <source>
        <dbReference type="Pfam" id="PF00009"/>
    </source>
</evidence>
<dbReference type="Gene3D" id="3.40.50.300">
    <property type="entry name" value="P-loop containing nucleotide triphosphate hydrolases"/>
    <property type="match status" value="1"/>
</dbReference>
<dbReference type="GO" id="GO:0005525">
    <property type="term" value="F:GTP binding"/>
    <property type="evidence" value="ECO:0007669"/>
    <property type="project" value="InterPro"/>
</dbReference>
<feature type="region of interest" description="Disordered" evidence="1">
    <location>
        <begin position="188"/>
        <end position="208"/>
    </location>
</feature>
<evidence type="ECO:0000256" key="1">
    <source>
        <dbReference type="SAM" id="MobiDB-lite"/>
    </source>
</evidence>
<proteinExistence type="predicted"/>
<dbReference type="Pfam" id="PF00009">
    <property type="entry name" value="GTP_EFTU"/>
    <property type="match status" value="1"/>
</dbReference>
<accession>A0A218X6B7</accession>
<evidence type="ECO:0000256" key="2">
    <source>
        <dbReference type="SAM" id="Phobius"/>
    </source>
</evidence>
<feature type="domain" description="Tr-type G" evidence="3">
    <location>
        <begin position="8"/>
        <end position="83"/>
    </location>
</feature>
<dbReference type="EMBL" id="MTKT01002370">
    <property type="protein sequence ID" value="OWM80051.1"/>
    <property type="molecule type" value="Genomic_DNA"/>
</dbReference>
<dbReference type="PANTHER" id="PTHR36044">
    <property type="entry name" value="HEME BINDING PROTEIN"/>
    <property type="match status" value="1"/>
</dbReference>
<dbReference type="PANTHER" id="PTHR36044:SF1">
    <property type="entry name" value="HEME BINDING PROTEIN"/>
    <property type="match status" value="1"/>
</dbReference>